<dbReference type="PANTHER" id="PTHR14873:SF1">
    <property type="entry name" value="OS06G0694100 PROTEIN"/>
    <property type="match status" value="1"/>
</dbReference>
<gene>
    <name evidence="1" type="ORF">Plil01_001215100</name>
</gene>
<protein>
    <submittedName>
        <fullName evidence="1">Unnamed protein product</fullName>
    </submittedName>
</protein>
<organism evidence="1 2">
    <name type="scientific">Phytophthora lilii</name>
    <dbReference type="NCBI Taxonomy" id="2077276"/>
    <lineage>
        <taxon>Eukaryota</taxon>
        <taxon>Sar</taxon>
        <taxon>Stramenopiles</taxon>
        <taxon>Oomycota</taxon>
        <taxon>Peronosporomycetes</taxon>
        <taxon>Peronosporales</taxon>
        <taxon>Peronosporaceae</taxon>
        <taxon>Phytophthora</taxon>
    </lineage>
</organism>
<dbReference type="SUPFAM" id="SSF48371">
    <property type="entry name" value="ARM repeat"/>
    <property type="match status" value="1"/>
</dbReference>
<comment type="caution">
    <text evidence="1">The sequence shown here is derived from an EMBL/GenBank/DDBJ whole genome shotgun (WGS) entry which is preliminary data.</text>
</comment>
<accession>A0A9W6X3F3</accession>
<name>A0A9W6X3F3_9STRA</name>
<dbReference type="EMBL" id="BSXW01000736">
    <property type="protein sequence ID" value="GMF28780.1"/>
    <property type="molecule type" value="Genomic_DNA"/>
</dbReference>
<sequence length="479" mass="52454">MRETDAGLDAALAALHATAVEKLREKLLGGAAAPMEESRGLQRLADALSLAAVEEIEKSIADVLATVKALSRVVIKYVATVAADAGNVAAALALDDNARPMLCVLKAVVDRLSRRELDEAVYGDKELRRWLPFVLTACCFVSGDELPGSDLMQSVVVAEETLDACVKLEKLEQRKQLLSKHVGQIVALCSQDVDKDEWVAAESINKKVMLRVVEQVAFPFLGGDLLGRLLALTFPLVDDLTDATQRVGARLLRHIVNNVTPTELRWYSDVLLEVLHTAIVSRKPATLDVLLDCLVESLDKVSPPGKLKHYDRFTPRLLSDTSLSSDIVVRVVFVRHLRGLVSRQGAPHSLNVIRYLQPLLKVLIAGFESVNVSMLVETLKTLQTTILAAWPRIAPHSEHIFVGVLRAVAFCELFEPGAEFTPSSKEKEQLLVLCEDVLDLLHDVNAASSVISDMLATVGAHSPKLAPFCERVQARWPSR</sequence>
<dbReference type="AlphaFoldDB" id="A0A9W6X3F3"/>
<dbReference type="InterPro" id="IPR016024">
    <property type="entry name" value="ARM-type_fold"/>
</dbReference>
<evidence type="ECO:0000313" key="2">
    <source>
        <dbReference type="Proteomes" id="UP001165083"/>
    </source>
</evidence>
<dbReference type="Proteomes" id="UP001165083">
    <property type="component" value="Unassembled WGS sequence"/>
</dbReference>
<evidence type="ECO:0000313" key="1">
    <source>
        <dbReference type="EMBL" id="GMF28780.1"/>
    </source>
</evidence>
<reference evidence="1" key="1">
    <citation type="submission" date="2023-04" db="EMBL/GenBank/DDBJ databases">
        <title>Phytophthora lilii NBRC 32176.</title>
        <authorList>
            <person name="Ichikawa N."/>
            <person name="Sato H."/>
            <person name="Tonouchi N."/>
        </authorList>
    </citation>
    <scope>NUCLEOTIDE SEQUENCE</scope>
    <source>
        <strain evidence="1">NBRC 32176</strain>
    </source>
</reference>
<dbReference type="PANTHER" id="PTHR14873">
    <property type="entry name" value="OS06G0694100 PROTEIN"/>
    <property type="match status" value="1"/>
</dbReference>
<keyword evidence="2" id="KW-1185">Reference proteome</keyword>
<dbReference type="OrthoDB" id="6417021at2759"/>
<proteinExistence type="predicted"/>